<sequence>MSEYSQNSLTYSDIFLLHEYHSNLDEEENINHHDVNTTVDGKSEPVNIETQCRTSSSINPTGPKVVENISGTITYRSYDPDFLPLPLTNNPKHKRIELRLFFDVAQHLVSQKMLLLEIREEISVARNIMANRIACRLSIILQELPSELERQKYIKQYIKTHIHDNFLTEDGLLHMLVNNFHNSMIEAKAHRTG</sequence>
<name>A0A8H7V7D6_9FUNG</name>
<evidence type="ECO:0000313" key="1">
    <source>
        <dbReference type="EMBL" id="KAG2212886.1"/>
    </source>
</evidence>
<comment type="caution">
    <text evidence="1">The sequence shown here is derived from an EMBL/GenBank/DDBJ whole genome shotgun (WGS) entry which is preliminary data.</text>
</comment>
<dbReference type="OrthoDB" id="2293999at2759"/>
<evidence type="ECO:0000313" key="2">
    <source>
        <dbReference type="Proteomes" id="UP000646827"/>
    </source>
</evidence>
<reference evidence="1 2" key="1">
    <citation type="submission" date="2020-12" db="EMBL/GenBank/DDBJ databases">
        <title>Metabolic potential, ecology and presence of endohyphal bacteria is reflected in genomic diversity of Mucoromycotina.</title>
        <authorList>
            <person name="Muszewska A."/>
            <person name="Okrasinska A."/>
            <person name="Steczkiewicz K."/>
            <person name="Drgas O."/>
            <person name="Orlowska M."/>
            <person name="Perlinska-Lenart U."/>
            <person name="Aleksandrzak-Piekarczyk T."/>
            <person name="Szatraj K."/>
            <person name="Zielenkiewicz U."/>
            <person name="Pilsyk S."/>
            <person name="Malc E."/>
            <person name="Mieczkowski P."/>
            <person name="Kruszewska J.S."/>
            <person name="Biernat P."/>
            <person name="Pawlowska J."/>
        </authorList>
    </citation>
    <scope>NUCLEOTIDE SEQUENCE [LARGE SCALE GENOMIC DNA]</scope>
    <source>
        <strain evidence="1 2">CBS 142.35</strain>
    </source>
</reference>
<keyword evidence="2" id="KW-1185">Reference proteome</keyword>
<protein>
    <submittedName>
        <fullName evidence="1">Uncharacterized protein</fullName>
    </submittedName>
</protein>
<proteinExistence type="predicted"/>
<gene>
    <name evidence="1" type="ORF">INT45_013809</name>
</gene>
<dbReference type="EMBL" id="JAEPRB010000723">
    <property type="protein sequence ID" value="KAG2212886.1"/>
    <property type="molecule type" value="Genomic_DNA"/>
</dbReference>
<dbReference type="AlphaFoldDB" id="A0A8H7V7D6"/>
<dbReference type="Proteomes" id="UP000646827">
    <property type="component" value="Unassembled WGS sequence"/>
</dbReference>
<accession>A0A8H7V7D6</accession>
<organism evidence="1 2">
    <name type="scientific">Circinella minor</name>
    <dbReference type="NCBI Taxonomy" id="1195481"/>
    <lineage>
        <taxon>Eukaryota</taxon>
        <taxon>Fungi</taxon>
        <taxon>Fungi incertae sedis</taxon>
        <taxon>Mucoromycota</taxon>
        <taxon>Mucoromycotina</taxon>
        <taxon>Mucoromycetes</taxon>
        <taxon>Mucorales</taxon>
        <taxon>Lichtheimiaceae</taxon>
        <taxon>Circinella</taxon>
    </lineage>
</organism>